<evidence type="ECO:0000256" key="3">
    <source>
        <dbReference type="SAM" id="SignalP"/>
    </source>
</evidence>
<evidence type="ECO:0000259" key="4">
    <source>
        <dbReference type="Pfam" id="PF13457"/>
    </source>
</evidence>
<keyword evidence="7" id="KW-1185">Reference proteome</keyword>
<protein>
    <submittedName>
        <fullName evidence="6">C39 family peptidase</fullName>
    </submittedName>
</protein>
<feature type="compositionally biased region" description="Low complexity" evidence="2">
    <location>
        <begin position="36"/>
        <end position="122"/>
    </location>
</feature>
<dbReference type="PANTHER" id="PTHR37806:SF1">
    <property type="entry name" value="PEPTIDASE C39-LIKE DOMAIN-CONTAINING PROTEIN"/>
    <property type="match status" value="1"/>
</dbReference>
<evidence type="ECO:0000313" key="7">
    <source>
        <dbReference type="Proteomes" id="UP001370590"/>
    </source>
</evidence>
<dbReference type="Pfam" id="PF13457">
    <property type="entry name" value="GW"/>
    <property type="match status" value="1"/>
</dbReference>
<gene>
    <name evidence="6" type="ORF">R4146_06835</name>
</gene>
<feature type="compositionally biased region" description="Basic residues" evidence="2">
    <location>
        <begin position="125"/>
        <end position="138"/>
    </location>
</feature>
<dbReference type="Proteomes" id="UP001370590">
    <property type="component" value="Unassembled WGS sequence"/>
</dbReference>
<accession>A0ABU8SN44</accession>
<comment type="caution">
    <text evidence="6">The sequence shown here is derived from an EMBL/GenBank/DDBJ whole genome shotgun (WGS) entry which is preliminary data.</text>
</comment>
<feature type="domain" description="Peptidase C39-like" evidence="5">
    <location>
        <begin position="221"/>
        <end position="352"/>
    </location>
</feature>
<dbReference type="Gene3D" id="2.30.30.170">
    <property type="match status" value="1"/>
</dbReference>
<sequence length="378" mass="40674">MKKSILAALLVTPAAILTIASTQTTYAKADDNQTISSSTNNTSSVASSSAATSQSASNSSSATSAVSASSNVDSSTSASSATQSQSTSNASSAQSNSSSASTTPSSATSSNATSSSQSSSSSKPINHKPAHKYNRVTKSKSVNYDTMVKKSTKLYKGGAYNTKPSNVKSHNTSTSLKHKWVHVTSLQTTKTGTYAHIFHNGKDKGWINQNAFDDSAFKLNNVPLIGQRPQLPTGCEITAVTMMVNYATHKKYTKTFLANKMPRSSNPNKGFVGSPYSKAGWYIYPPALMKLVRHYTGSSVNLTGKSTNYIKNYVQKHQKPVVVYVANVDGFPNHALTVTGFTKDRILYNDPWINKRTSMKINDMNVHRSHDGMRAISY</sequence>
<organism evidence="6 7">
    <name type="scientific">Nicoliella lavandulae</name>
    <dbReference type="NCBI Taxonomy" id="3082954"/>
    <lineage>
        <taxon>Bacteria</taxon>
        <taxon>Bacillati</taxon>
        <taxon>Bacillota</taxon>
        <taxon>Bacilli</taxon>
        <taxon>Lactobacillales</taxon>
        <taxon>Lactobacillaceae</taxon>
        <taxon>Nicoliella</taxon>
    </lineage>
</organism>
<dbReference type="Gene3D" id="3.90.70.10">
    <property type="entry name" value="Cysteine proteinases"/>
    <property type="match status" value="1"/>
</dbReference>
<feature type="region of interest" description="Disordered" evidence="2">
    <location>
        <begin position="30"/>
        <end position="141"/>
    </location>
</feature>
<dbReference type="InterPro" id="IPR039564">
    <property type="entry name" value="Peptidase_C39-like"/>
</dbReference>
<dbReference type="InterPro" id="IPR025987">
    <property type="entry name" value="GW_dom"/>
</dbReference>
<dbReference type="Pfam" id="PF13529">
    <property type="entry name" value="Peptidase_C39_2"/>
    <property type="match status" value="1"/>
</dbReference>
<dbReference type="EMBL" id="JAWMWH010000003">
    <property type="protein sequence ID" value="MEJ6400858.1"/>
    <property type="molecule type" value="Genomic_DNA"/>
</dbReference>
<dbReference type="RefSeq" id="WP_339960712.1">
    <property type="nucleotide sequence ID" value="NZ_JAWMWH010000003.1"/>
</dbReference>
<feature type="domain" description="GW" evidence="4">
    <location>
        <begin position="139"/>
        <end position="212"/>
    </location>
</feature>
<dbReference type="InterPro" id="IPR038200">
    <property type="entry name" value="GW_dom_sf"/>
</dbReference>
<evidence type="ECO:0000256" key="1">
    <source>
        <dbReference type="ARBA" id="ARBA00022729"/>
    </source>
</evidence>
<keyword evidence="1 3" id="KW-0732">Signal</keyword>
<evidence type="ECO:0000256" key="2">
    <source>
        <dbReference type="SAM" id="MobiDB-lite"/>
    </source>
</evidence>
<name>A0ABU8SN44_9LACO</name>
<feature type="signal peptide" evidence="3">
    <location>
        <begin position="1"/>
        <end position="29"/>
    </location>
</feature>
<evidence type="ECO:0000259" key="5">
    <source>
        <dbReference type="Pfam" id="PF13529"/>
    </source>
</evidence>
<dbReference type="SUPFAM" id="SSF82057">
    <property type="entry name" value="Prokaryotic SH3-related domain"/>
    <property type="match status" value="1"/>
</dbReference>
<evidence type="ECO:0000313" key="6">
    <source>
        <dbReference type="EMBL" id="MEJ6400858.1"/>
    </source>
</evidence>
<proteinExistence type="predicted"/>
<dbReference type="PANTHER" id="PTHR37806">
    <property type="entry name" value="LMO0724 PROTEIN"/>
    <property type="match status" value="1"/>
</dbReference>
<reference evidence="6 7" key="1">
    <citation type="submission" date="2023-10" db="EMBL/GenBank/DDBJ databases">
        <title>Nicoliella lavandulae sp. nov. isolated from Lavandula angustifolia flowers.</title>
        <authorList>
            <person name="Alcantara C."/>
            <person name="Zuniga M."/>
            <person name="Landete J.M."/>
            <person name="Monedero V."/>
        </authorList>
    </citation>
    <scope>NUCLEOTIDE SEQUENCE [LARGE SCALE GENOMIC DNA]</scope>
    <source>
        <strain evidence="6 7">Es01</strain>
    </source>
</reference>
<feature type="chain" id="PRO_5045530925" evidence="3">
    <location>
        <begin position="30"/>
        <end position="378"/>
    </location>
</feature>